<dbReference type="SUPFAM" id="SSF49503">
    <property type="entry name" value="Cupredoxins"/>
    <property type="match status" value="3"/>
</dbReference>
<dbReference type="PROSITE" id="PS00080">
    <property type="entry name" value="MULTICOPPER_OXIDASE2"/>
    <property type="match status" value="1"/>
</dbReference>
<dbReference type="InterPro" id="IPR011707">
    <property type="entry name" value="Cu-oxidase-like_N"/>
</dbReference>
<evidence type="ECO:0000313" key="7">
    <source>
        <dbReference type="Proteomes" id="UP000541610"/>
    </source>
</evidence>
<protein>
    <recommendedName>
        <fullName evidence="5">WWE domain-containing protein</fullName>
    </recommendedName>
</protein>
<name>A0A7J6PH69_PEROL</name>
<dbReference type="GO" id="GO:0005507">
    <property type="term" value="F:copper ion binding"/>
    <property type="evidence" value="ECO:0007669"/>
    <property type="project" value="InterPro"/>
</dbReference>
<dbReference type="GO" id="GO:0005886">
    <property type="term" value="C:plasma membrane"/>
    <property type="evidence" value="ECO:0007669"/>
    <property type="project" value="TreeGrafter"/>
</dbReference>
<dbReference type="Pfam" id="PF02714">
    <property type="entry name" value="RSN1_7TM"/>
    <property type="match status" value="1"/>
</dbReference>
<dbReference type="CDD" id="cd13853">
    <property type="entry name" value="CuRO_1_Tth-MCO_like"/>
    <property type="match status" value="1"/>
</dbReference>
<dbReference type="InterPro" id="IPR049452">
    <property type="entry name" value="Anoctamin_TM"/>
</dbReference>
<evidence type="ECO:0000256" key="3">
    <source>
        <dbReference type="ARBA" id="ARBA00023002"/>
    </source>
</evidence>
<proteinExistence type="inferred from homology"/>
<feature type="transmembrane region" description="Helical" evidence="4">
    <location>
        <begin position="470"/>
        <end position="489"/>
    </location>
</feature>
<dbReference type="Gene3D" id="2.60.40.420">
    <property type="entry name" value="Cupredoxins - blue copper proteins"/>
    <property type="match status" value="3"/>
</dbReference>
<dbReference type="OrthoDB" id="197892at2759"/>
<dbReference type="GO" id="GO:0016491">
    <property type="term" value="F:oxidoreductase activity"/>
    <property type="evidence" value="ECO:0007669"/>
    <property type="project" value="UniProtKB-KW"/>
</dbReference>
<organism evidence="6 7">
    <name type="scientific">Perkinsus olseni</name>
    <name type="common">Perkinsus atlanticus</name>
    <dbReference type="NCBI Taxonomy" id="32597"/>
    <lineage>
        <taxon>Eukaryota</taxon>
        <taxon>Sar</taxon>
        <taxon>Alveolata</taxon>
        <taxon>Perkinsozoa</taxon>
        <taxon>Perkinsea</taxon>
        <taxon>Perkinsida</taxon>
        <taxon>Perkinsidae</taxon>
        <taxon>Perkinsus</taxon>
    </lineage>
</organism>
<keyword evidence="3" id="KW-0560">Oxidoreductase</keyword>
<feature type="transmembrane region" description="Helical" evidence="4">
    <location>
        <begin position="618"/>
        <end position="641"/>
    </location>
</feature>
<dbReference type="Proteomes" id="UP000541610">
    <property type="component" value="Unassembled WGS sequence"/>
</dbReference>
<dbReference type="Pfam" id="PF07731">
    <property type="entry name" value="Cu-oxidase_2"/>
    <property type="match status" value="1"/>
</dbReference>
<feature type="transmembrane region" description="Helical" evidence="4">
    <location>
        <begin position="1230"/>
        <end position="1251"/>
    </location>
</feature>
<comment type="similarity">
    <text evidence="1">Belongs to the multicopper oxidase family.</text>
</comment>
<accession>A0A7J6PH69</accession>
<dbReference type="Pfam" id="PF07732">
    <property type="entry name" value="Cu-oxidase_3"/>
    <property type="match status" value="1"/>
</dbReference>
<evidence type="ECO:0000256" key="4">
    <source>
        <dbReference type="SAM" id="Phobius"/>
    </source>
</evidence>
<feature type="transmembrane region" description="Helical" evidence="4">
    <location>
        <begin position="173"/>
        <end position="191"/>
    </location>
</feature>
<dbReference type="InterPro" id="IPR003864">
    <property type="entry name" value="CSC1/OSCA1-like_7TM"/>
</dbReference>
<evidence type="ECO:0000313" key="6">
    <source>
        <dbReference type="EMBL" id="KAF4695573.1"/>
    </source>
</evidence>
<gene>
    <name evidence="6" type="ORF">FOZ60_004069</name>
</gene>
<evidence type="ECO:0000256" key="1">
    <source>
        <dbReference type="ARBA" id="ARBA00010609"/>
    </source>
</evidence>
<dbReference type="InterPro" id="IPR004170">
    <property type="entry name" value="WWE_dom"/>
</dbReference>
<dbReference type="PROSITE" id="PS50918">
    <property type="entry name" value="WWE"/>
    <property type="match status" value="1"/>
</dbReference>
<evidence type="ECO:0000259" key="5">
    <source>
        <dbReference type="PROSITE" id="PS50918"/>
    </source>
</evidence>
<dbReference type="InterPro" id="IPR002355">
    <property type="entry name" value="Cu_oxidase_Cu_BS"/>
</dbReference>
<dbReference type="PANTHER" id="PTHR13018:SF83">
    <property type="entry name" value="RRM DOMAIN-CONTAINING PROTEIN"/>
    <property type="match status" value="1"/>
</dbReference>
<dbReference type="GO" id="GO:0005227">
    <property type="term" value="F:calcium-activated cation channel activity"/>
    <property type="evidence" value="ECO:0007669"/>
    <property type="project" value="InterPro"/>
</dbReference>
<evidence type="ECO:0000256" key="2">
    <source>
        <dbReference type="ARBA" id="ARBA00022723"/>
    </source>
</evidence>
<keyword evidence="4" id="KW-0472">Membrane</keyword>
<reference evidence="6 7" key="1">
    <citation type="submission" date="2020-04" db="EMBL/GenBank/DDBJ databases">
        <title>Perkinsus olseni comparative genomics.</title>
        <authorList>
            <person name="Bogema D.R."/>
        </authorList>
    </citation>
    <scope>NUCLEOTIDE SEQUENCE [LARGE SCALE GENOMIC DNA]</scope>
    <source>
        <strain evidence="6">00978-12</strain>
    </source>
</reference>
<comment type="caution">
    <text evidence="6">The sequence shown here is derived from an EMBL/GenBank/DDBJ whole genome shotgun (WGS) entry which is preliminary data.</text>
</comment>
<dbReference type="PANTHER" id="PTHR13018">
    <property type="entry name" value="PROBABLE MEMBRANE PROTEIN DUF221-RELATED"/>
    <property type="match status" value="1"/>
</dbReference>
<feature type="transmembrane region" description="Helical" evidence="4">
    <location>
        <begin position="509"/>
        <end position="531"/>
    </location>
</feature>
<feature type="transmembrane region" description="Helical" evidence="4">
    <location>
        <begin position="572"/>
        <end position="598"/>
    </location>
</feature>
<feature type="transmembrane region" description="Helical" evidence="4">
    <location>
        <begin position="431"/>
        <end position="449"/>
    </location>
</feature>
<feature type="transmembrane region" description="Helical" evidence="4">
    <location>
        <begin position="398"/>
        <end position="419"/>
    </location>
</feature>
<dbReference type="EMBL" id="JABANP010000019">
    <property type="protein sequence ID" value="KAF4695573.1"/>
    <property type="molecule type" value="Genomic_DNA"/>
</dbReference>
<dbReference type="InterPro" id="IPR008972">
    <property type="entry name" value="Cupredoxin"/>
</dbReference>
<dbReference type="InterPro" id="IPR011706">
    <property type="entry name" value="Cu-oxidase_C"/>
</dbReference>
<keyword evidence="4" id="KW-1133">Transmembrane helix</keyword>
<dbReference type="InterPro" id="IPR045122">
    <property type="entry name" value="Csc1-like"/>
</dbReference>
<feature type="transmembrane region" description="Helical" evidence="4">
    <location>
        <begin position="1272"/>
        <end position="1293"/>
    </location>
</feature>
<keyword evidence="2" id="KW-0479">Metal-binding</keyword>
<feature type="transmembrane region" description="Helical" evidence="4">
    <location>
        <begin position="661"/>
        <end position="679"/>
    </location>
</feature>
<dbReference type="Pfam" id="PF04547">
    <property type="entry name" value="Anoctamin"/>
    <property type="match status" value="1"/>
</dbReference>
<feature type="domain" description="WWE" evidence="5">
    <location>
        <begin position="797"/>
        <end position="874"/>
    </location>
</feature>
<keyword evidence="4" id="KW-0812">Transmembrane</keyword>
<sequence>MCLFTSNRPKAARAWPFRSCAKNNKRGYEEHSDVEMIPVEETSLKIHIKQRSGKVDAPPLKRGSYSKKTRMEIADLMRQQAVCRAFAGSHVLVKGRLVSSGLNRLHLDRANVRQVAARMQELHSKFARGEISPAQFQLEEYLCQCEQFPLWCSPIALAELGAGFPVYFDLIKALRNLIVVLFLISIIMLISNAKADSMARMIPLDQRKLDQPELAHFAAAPQWPRHDSHGLGDDGILSTLLSADKSPRVDLRCSHWSGYGIYFLRQCTLLFDAVKRKKRVEMDLAEDPANPHLQAELVAANEALASVAPDREAKIQSSGHAVVIFRYQKDHRHCLRHWNGIWRRLIDLFVSIGIDCSCFDGRPRFKGRRLKVERAPNPTDFQWENLGVTPQQRRTAQLTTLTFISIVIAVCAVACFGLQKLQESLTEDGGPAILSLLPALTIAILNWVVTKLAYKSVIHERHATVSAKDSSIMVKLSFAYVMNTALILFAVNADPSQWYRAGGMVPDVFMTILVNSILPPAVAFLDLGGLIRKYVIKKIDPAKSKLKQEKYNKLHEGSTMDMALRYAYAMKTYFLGITFAPVLPVLLPLVALGLTLQYCSSKYLLLRKCKRPYTQSAALAKQAMFLVELSGVLLTVMGLIFIRPSMADSQLPTFRAQMSTLILLSSAVLVLPLGILRYVCCTCLCQQSKASLSHAYEKAPDYYTAQYLWPRRSKYHMTNPAYRGLPESLNPENLKPSTTSSGPSILQRAQTQALQGNFNEAITNYAVNAAEVEFVGGQDITVDQTPMGCWIGSSAVGNTAGASLIGRSAGSWEWRNSAGEWLPLPHAAALIADEAQRCGVPNTVIELGNETFMANVVDGTMISLLTQQKTDIRRLIASATSLLQQLHSAFVEQDLILDLAQPELMESVGIQHWRPRVYNGRLVGPTIRVSPGDTLRITIVNQLKPPEGAWHNNHLGRLNATNLHVHGMHISPEEDNVLVSCEPGQNLTYVYHILKDHAHGTYMYHAHLHGSTFIQVGQGLAGALIVGPENGQKEFPFEEALVLGHVCFHCYKLEPKPITDSQGVDWPFYSHEAGDINGPPSSLRPEELAVRESTEPVFSKYLVNGLVSPAIQVPLDEWGVLRFIHPPVAAHVNITILPLDACEMRVIAADGIPLTEGPRTVTSFILIPGSRRDIALRCRNAGQHVQFVGVKHKSPDNYWYTGEILSVVPALPRFGSNSATTIQPFPSRTFLGWLFAALALLVMLPLWKWLVLHCSKGYGYMRLQAERSRFGVDKPLTVTVVVAAVVLCVLFSVSNFRAAQQQVGNLAVNGKSFSSATDYLTQMHLGDLNEWIYEKGDWKHPVHMHTYPVQIVKFGDEDSRNEAEEAGFILGNWYDTVGGFNFSASGVTVRFWSIDFTGGILIHCHILYHEDRGMLAVAQTVE</sequence>